<sequence>MSHQHEDKGLFDDPRVVTWILRVFYVICAALVLADFIVHRHIYTSLEKIPAFYAIYGFVACVLLVFAAKGLRNILMRKEDYYDPEVGQNLKTKEDDQ</sequence>
<evidence type="ECO:0000256" key="1">
    <source>
        <dbReference type="SAM" id="Phobius"/>
    </source>
</evidence>
<dbReference type="Proteomes" id="UP000304912">
    <property type="component" value="Chromosome"/>
</dbReference>
<keyword evidence="1" id="KW-0812">Transmembrane</keyword>
<accession>A0A5B7YCV8</accession>
<evidence type="ECO:0000313" key="2">
    <source>
        <dbReference type="EMBL" id="QCZ93106.1"/>
    </source>
</evidence>
<dbReference type="RefSeq" id="WP_139755853.1">
    <property type="nucleotide sequence ID" value="NZ_CP039852.1"/>
</dbReference>
<gene>
    <name evidence="2" type="ORF">FBQ74_06215</name>
</gene>
<keyword evidence="1" id="KW-1133">Transmembrane helix</keyword>
<proteinExistence type="predicted"/>
<dbReference type="EMBL" id="CP039852">
    <property type="protein sequence ID" value="QCZ93106.1"/>
    <property type="molecule type" value="Genomic_DNA"/>
</dbReference>
<keyword evidence="1" id="KW-0472">Membrane</keyword>
<feature type="transmembrane region" description="Helical" evidence="1">
    <location>
        <begin position="20"/>
        <end position="38"/>
    </location>
</feature>
<reference evidence="2 3" key="1">
    <citation type="submission" date="2019-04" db="EMBL/GenBank/DDBJ databases">
        <title>Salinimonas iocasae sp. nov., a halophilic bacterium isolated from the outer tube casing of tubeworms in Okinawa Trough.</title>
        <authorList>
            <person name="Zhang H."/>
            <person name="Wang H."/>
            <person name="Li C."/>
        </authorList>
    </citation>
    <scope>NUCLEOTIDE SEQUENCE [LARGE SCALE GENOMIC DNA]</scope>
    <source>
        <strain evidence="2 3">KX18D6</strain>
    </source>
</reference>
<organism evidence="2 3">
    <name type="scientific">Salinimonas iocasae</name>
    <dbReference type="NCBI Taxonomy" id="2572577"/>
    <lineage>
        <taxon>Bacteria</taxon>
        <taxon>Pseudomonadati</taxon>
        <taxon>Pseudomonadota</taxon>
        <taxon>Gammaproteobacteria</taxon>
        <taxon>Alteromonadales</taxon>
        <taxon>Alteromonadaceae</taxon>
        <taxon>Alteromonas/Salinimonas group</taxon>
        <taxon>Salinimonas</taxon>
    </lineage>
</organism>
<dbReference type="OrthoDB" id="282116at2"/>
<protein>
    <submittedName>
        <fullName evidence="2">Uncharacterized protein</fullName>
    </submittedName>
</protein>
<dbReference type="AlphaFoldDB" id="A0A5B7YCV8"/>
<name>A0A5B7YCV8_9ALTE</name>
<keyword evidence="3" id="KW-1185">Reference proteome</keyword>
<evidence type="ECO:0000313" key="3">
    <source>
        <dbReference type="Proteomes" id="UP000304912"/>
    </source>
</evidence>
<dbReference type="KEGG" id="salk:FBQ74_06215"/>
<feature type="transmembrane region" description="Helical" evidence="1">
    <location>
        <begin position="50"/>
        <end position="68"/>
    </location>
</feature>